<sequence length="188" mass="21951">MKRIILLITLSSTLSYSQNFDYVVNDKNPYGLINPAAPKQTADYAELIGKSACKSVSRIDQNTWADTVQMTWIFKYIMNGMAVQDETYKDDNVHSGSIRQYNYDSTRWYVHYYTTGRAVPTLPAWEGNREGNQIILYRDQKSPNGFEGDYRITFSDISEDSFNWVGEWVSKNRLIVYPTWRIYCIKEE</sequence>
<reference evidence="1" key="1">
    <citation type="submission" date="2021-02" db="EMBL/GenBank/DDBJ databases">
        <title>Fulvivirga sp. S481 isolated from sea water.</title>
        <authorList>
            <person name="Bae S.S."/>
            <person name="Baek K."/>
        </authorList>
    </citation>
    <scope>NUCLEOTIDE SEQUENCE</scope>
    <source>
        <strain evidence="1">S481</strain>
    </source>
</reference>
<evidence type="ECO:0000313" key="2">
    <source>
        <dbReference type="Proteomes" id="UP000662783"/>
    </source>
</evidence>
<dbReference type="AlphaFoldDB" id="A0A974WH16"/>
<keyword evidence="2" id="KW-1185">Reference proteome</keyword>
<name>A0A974WH16_9BACT</name>
<gene>
    <name evidence="1" type="ORF">JR347_15980</name>
</gene>
<dbReference type="Proteomes" id="UP000662783">
    <property type="component" value="Chromosome"/>
</dbReference>
<organism evidence="1 2">
    <name type="scientific">Fulvivirga lutea</name>
    <dbReference type="NCBI Taxonomy" id="2810512"/>
    <lineage>
        <taxon>Bacteria</taxon>
        <taxon>Pseudomonadati</taxon>
        <taxon>Bacteroidota</taxon>
        <taxon>Cytophagia</taxon>
        <taxon>Cytophagales</taxon>
        <taxon>Fulvivirgaceae</taxon>
        <taxon>Fulvivirga</taxon>
    </lineage>
</organism>
<dbReference type="KEGG" id="fuv:JR347_15980"/>
<accession>A0A974WH16</accession>
<dbReference type="EMBL" id="CP070608">
    <property type="protein sequence ID" value="QSE97072.1"/>
    <property type="molecule type" value="Genomic_DNA"/>
</dbReference>
<dbReference type="RefSeq" id="WP_205721585.1">
    <property type="nucleotide sequence ID" value="NZ_CP070608.1"/>
</dbReference>
<protein>
    <submittedName>
        <fullName evidence="1">Uncharacterized protein</fullName>
    </submittedName>
</protein>
<proteinExistence type="predicted"/>
<evidence type="ECO:0000313" key="1">
    <source>
        <dbReference type="EMBL" id="QSE97072.1"/>
    </source>
</evidence>